<dbReference type="EMBL" id="KZ805362">
    <property type="protein sequence ID" value="PVI01107.1"/>
    <property type="molecule type" value="Genomic_DNA"/>
</dbReference>
<protein>
    <submittedName>
        <fullName evidence="2">Uncharacterized protein</fullName>
    </submittedName>
</protein>
<evidence type="ECO:0000256" key="1">
    <source>
        <dbReference type="SAM" id="MobiDB-lite"/>
    </source>
</evidence>
<dbReference type="AlphaFoldDB" id="A0A2V1DSH9"/>
<reference evidence="2 3" key="1">
    <citation type="journal article" date="2018" name="Sci. Rep.">
        <title>Comparative genomics provides insights into the lifestyle and reveals functional heterogeneity of dark septate endophytic fungi.</title>
        <authorList>
            <person name="Knapp D.G."/>
            <person name="Nemeth J.B."/>
            <person name="Barry K."/>
            <person name="Hainaut M."/>
            <person name="Henrissat B."/>
            <person name="Johnson J."/>
            <person name="Kuo A."/>
            <person name="Lim J.H.P."/>
            <person name="Lipzen A."/>
            <person name="Nolan M."/>
            <person name="Ohm R.A."/>
            <person name="Tamas L."/>
            <person name="Grigoriev I.V."/>
            <person name="Spatafora J.W."/>
            <person name="Nagy L.G."/>
            <person name="Kovacs G.M."/>
        </authorList>
    </citation>
    <scope>NUCLEOTIDE SEQUENCE [LARGE SCALE GENOMIC DNA]</scope>
    <source>
        <strain evidence="2 3">DSE2036</strain>
    </source>
</reference>
<dbReference type="Proteomes" id="UP000244855">
    <property type="component" value="Unassembled WGS sequence"/>
</dbReference>
<organism evidence="2 3">
    <name type="scientific">Periconia macrospinosa</name>
    <dbReference type="NCBI Taxonomy" id="97972"/>
    <lineage>
        <taxon>Eukaryota</taxon>
        <taxon>Fungi</taxon>
        <taxon>Dikarya</taxon>
        <taxon>Ascomycota</taxon>
        <taxon>Pezizomycotina</taxon>
        <taxon>Dothideomycetes</taxon>
        <taxon>Pleosporomycetidae</taxon>
        <taxon>Pleosporales</taxon>
        <taxon>Massarineae</taxon>
        <taxon>Periconiaceae</taxon>
        <taxon>Periconia</taxon>
    </lineage>
</organism>
<accession>A0A2V1DSH9</accession>
<feature type="region of interest" description="Disordered" evidence="1">
    <location>
        <begin position="1"/>
        <end position="20"/>
    </location>
</feature>
<gene>
    <name evidence="2" type="ORF">DM02DRAFT_364782</name>
</gene>
<feature type="compositionally biased region" description="Basic and acidic residues" evidence="1">
    <location>
        <begin position="7"/>
        <end position="16"/>
    </location>
</feature>
<proteinExistence type="predicted"/>
<name>A0A2V1DSH9_9PLEO</name>
<evidence type="ECO:0000313" key="3">
    <source>
        <dbReference type="Proteomes" id="UP000244855"/>
    </source>
</evidence>
<sequence length="305" mass="34651">MLSWWETKAEPRESEQSPKPCHCLAAGKATTLSRSRRSHDIVSQRGQTCWNRASWEGAVGTMVVPAFDSLTIITQTPRRLHRPGQIAEITTMPRCRAITMRGKRCTFDATERRLTLCWIHRVAPVGRDGEPPPPGNQDERDVADDLRQYFSNGADPAMDENAEKFAWGLVSAGTRASGRFKSTVDEAKKLQSSLSSQRPDRLIEAVGKLAIRQAETEAHLKELAIRHVELLSLTRFLSVFCHAVDEEVITISRAISNAYSTRNDRARFEESMKAAARKIEERSRGDSILSTYFPREWEWWREPDR</sequence>
<keyword evidence="3" id="KW-1185">Reference proteome</keyword>
<evidence type="ECO:0000313" key="2">
    <source>
        <dbReference type="EMBL" id="PVI01107.1"/>
    </source>
</evidence>